<comment type="caution">
    <text evidence="1">The sequence shown here is derived from an EMBL/GenBank/DDBJ whole genome shotgun (WGS) entry which is preliminary data.</text>
</comment>
<sequence length="112" mass="12521">MDSVQLTSATLSENSQDSTVYYSTFIIPCQSGTERLKIVSGQIITFTTEDPENMAHSDSRLLVLQWTLHQVFALAAAAGYKGDENDDYEDDVMEKELAVFSKNIALNEYEKS</sequence>
<evidence type="ECO:0000313" key="1">
    <source>
        <dbReference type="EMBL" id="OJD10972.1"/>
    </source>
</evidence>
<dbReference type="OrthoDB" id="5416097at2759"/>
<reference evidence="1 2" key="1">
    <citation type="submission" date="2015-07" db="EMBL/GenBank/DDBJ databases">
        <title>Emmonsia species relationships and genome sequence.</title>
        <authorList>
            <consortium name="The Broad Institute Genomics Platform"/>
            <person name="Cuomo C.A."/>
            <person name="Munoz J.F."/>
            <person name="Imamovic A."/>
            <person name="Priest M.E."/>
            <person name="Young S."/>
            <person name="Clay O.K."/>
            <person name="McEwen J.G."/>
        </authorList>
    </citation>
    <scope>NUCLEOTIDE SEQUENCE [LARGE SCALE GENOMIC DNA]</scope>
    <source>
        <strain evidence="1 2">UAMH 9510</strain>
    </source>
</reference>
<dbReference type="AlphaFoldDB" id="A0A1J9Q4X1"/>
<evidence type="ECO:0000313" key="2">
    <source>
        <dbReference type="Proteomes" id="UP000182235"/>
    </source>
</evidence>
<dbReference type="Proteomes" id="UP000182235">
    <property type="component" value="Unassembled WGS sequence"/>
</dbReference>
<dbReference type="EMBL" id="LGRN01000644">
    <property type="protein sequence ID" value="OJD10972.1"/>
    <property type="molecule type" value="Genomic_DNA"/>
</dbReference>
<proteinExistence type="predicted"/>
<name>A0A1J9Q4X1_9EURO</name>
<keyword evidence="2" id="KW-1185">Reference proteome</keyword>
<dbReference type="VEuPathDB" id="FungiDB:AJ78_08156"/>
<gene>
    <name evidence="1" type="ORF">AJ78_08156</name>
</gene>
<protein>
    <submittedName>
        <fullName evidence="1">Uncharacterized protein</fullName>
    </submittedName>
</protein>
<organism evidence="1 2">
    <name type="scientific">Emergomyces pasteurianus Ep9510</name>
    <dbReference type="NCBI Taxonomy" id="1447872"/>
    <lineage>
        <taxon>Eukaryota</taxon>
        <taxon>Fungi</taxon>
        <taxon>Dikarya</taxon>
        <taxon>Ascomycota</taxon>
        <taxon>Pezizomycotina</taxon>
        <taxon>Eurotiomycetes</taxon>
        <taxon>Eurotiomycetidae</taxon>
        <taxon>Onygenales</taxon>
        <taxon>Ajellomycetaceae</taxon>
        <taxon>Emergomyces</taxon>
    </lineage>
</organism>
<accession>A0A1J9Q4X1</accession>